<accession>A0ABV1DW61</accession>
<dbReference type="InterPro" id="IPR050490">
    <property type="entry name" value="Bact_solute-bd_prot1"/>
</dbReference>
<comment type="caution">
    <text evidence="2">The sequence shown here is derived from an EMBL/GenBank/DDBJ whole genome shotgun (WGS) entry which is preliminary data.</text>
</comment>
<keyword evidence="3" id="KW-1185">Reference proteome</keyword>
<gene>
    <name evidence="2" type="ORF">WMO26_00530</name>
</gene>
<dbReference type="Pfam" id="PF01547">
    <property type="entry name" value="SBP_bac_1"/>
    <property type="match status" value="1"/>
</dbReference>
<dbReference type="Gene3D" id="3.40.190.10">
    <property type="entry name" value="Periplasmic binding protein-like II"/>
    <property type="match status" value="1"/>
</dbReference>
<sequence>MKKYIGFVLLIGLLLSLTSCSTKAGDGTVEPPTSQLSLYIPYSYTPKYEEALELFEQRYPDVEVTITRQKDQNYETAREEYVQILKNEVMAGKGPDLILFTDEFEDVYKTMDAGAFCDLTPYMEQDADFWKEYSRPVLDGGVFKEKQYIIPLTYTLPLLLSSQENLDSQGYTLLESGTFSDFTKSIEPFTQTDSSCRAFDGRNITLWDYLNYSGLDYMDYENKTIHVDTDAFRQVVDAYKRVYQQEKQNPLQMSGISYGGLYTLKNNQTLFSDLYAYHGSFGLMLEANIITGMEKTPVISAIPTMDGGLQAKAYSCAAVRANSPNKQNAYNFIKLLSLRDSSSQNVPTFDIPVQTSAAKDLVRIYSSKIRNPIEDSDGITYPVRLSPGEFIKQYGTVLDRITSCSLGTGWIGSKLSVTAQYLNDCMAPYLNGEKDYETCIRDLETKLTMYLSE</sequence>
<dbReference type="PANTHER" id="PTHR43649">
    <property type="entry name" value="ARABINOSE-BINDING PROTEIN-RELATED"/>
    <property type="match status" value="1"/>
</dbReference>
<evidence type="ECO:0000256" key="1">
    <source>
        <dbReference type="SAM" id="SignalP"/>
    </source>
</evidence>
<name>A0ABV1DW61_9FIRM</name>
<evidence type="ECO:0000313" key="3">
    <source>
        <dbReference type="Proteomes" id="UP001489509"/>
    </source>
</evidence>
<reference evidence="2 3" key="1">
    <citation type="submission" date="2024-03" db="EMBL/GenBank/DDBJ databases">
        <title>Human intestinal bacterial collection.</title>
        <authorList>
            <person name="Pauvert C."/>
            <person name="Hitch T.C.A."/>
            <person name="Clavel T."/>
        </authorList>
    </citation>
    <scope>NUCLEOTIDE SEQUENCE [LARGE SCALE GENOMIC DNA]</scope>
    <source>
        <strain evidence="2 3">CLA-JM-H44</strain>
    </source>
</reference>
<dbReference type="Proteomes" id="UP001489509">
    <property type="component" value="Unassembled WGS sequence"/>
</dbReference>
<dbReference type="RefSeq" id="WP_349217585.1">
    <property type="nucleotide sequence ID" value="NZ_JBBMFD010000001.1"/>
</dbReference>
<organism evidence="2 3">
    <name type="scientific">Solibaculum intestinale</name>
    <dbReference type="NCBI Taxonomy" id="3133165"/>
    <lineage>
        <taxon>Bacteria</taxon>
        <taxon>Bacillati</taxon>
        <taxon>Bacillota</taxon>
        <taxon>Clostridia</taxon>
        <taxon>Eubacteriales</taxon>
        <taxon>Oscillospiraceae</taxon>
        <taxon>Solibaculum</taxon>
    </lineage>
</organism>
<protein>
    <submittedName>
        <fullName evidence="2">Extracellular solute-binding protein</fullName>
    </submittedName>
</protein>
<dbReference type="SUPFAM" id="SSF53850">
    <property type="entry name" value="Periplasmic binding protein-like II"/>
    <property type="match status" value="1"/>
</dbReference>
<dbReference type="PANTHER" id="PTHR43649:SF12">
    <property type="entry name" value="DIACETYLCHITOBIOSE BINDING PROTEIN DASA"/>
    <property type="match status" value="1"/>
</dbReference>
<feature type="chain" id="PRO_5046317810" evidence="1">
    <location>
        <begin position="25"/>
        <end position="453"/>
    </location>
</feature>
<feature type="signal peptide" evidence="1">
    <location>
        <begin position="1"/>
        <end position="24"/>
    </location>
</feature>
<dbReference type="InterPro" id="IPR006059">
    <property type="entry name" value="SBP"/>
</dbReference>
<proteinExistence type="predicted"/>
<evidence type="ECO:0000313" key="2">
    <source>
        <dbReference type="EMBL" id="MEQ2439308.1"/>
    </source>
</evidence>
<dbReference type="EMBL" id="JBBMFD010000001">
    <property type="protein sequence ID" value="MEQ2439308.1"/>
    <property type="molecule type" value="Genomic_DNA"/>
</dbReference>
<dbReference type="PROSITE" id="PS51257">
    <property type="entry name" value="PROKAR_LIPOPROTEIN"/>
    <property type="match status" value="1"/>
</dbReference>
<keyword evidence="1" id="KW-0732">Signal</keyword>